<dbReference type="Pfam" id="PF00210">
    <property type="entry name" value="Ferritin"/>
    <property type="match status" value="1"/>
</dbReference>
<dbReference type="GO" id="GO:0008199">
    <property type="term" value="F:ferric iron binding"/>
    <property type="evidence" value="ECO:0007669"/>
    <property type="project" value="InterPro"/>
</dbReference>
<dbReference type="Proteomes" id="UP000317990">
    <property type="component" value="Unassembled WGS sequence"/>
</dbReference>
<evidence type="ECO:0000313" key="9">
    <source>
        <dbReference type="Proteomes" id="UP000317990"/>
    </source>
</evidence>
<dbReference type="InterPro" id="IPR012347">
    <property type="entry name" value="Ferritin-like"/>
</dbReference>
<dbReference type="InterPro" id="IPR009078">
    <property type="entry name" value="Ferritin-like_SF"/>
</dbReference>
<reference evidence="8 9" key="1">
    <citation type="journal article" date="2019" name="mSystems">
        <title>Life at home and on the roam: Genomic adaptions reflect the dual lifestyle of an intracellular, facultative symbiont.</title>
        <authorList>
            <person name="Burgsdorf I."/>
        </authorList>
    </citation>
    <scope>NUCLEOTIDE SEQUENCE [LARGE SCALE GENOMIC DNA]</scope>
    <source>
        <strain evidence="8">277cV</strain>
    </source>
</reference>
<dbReference type="InterPro" id="IPR009040">
    <property type="entry name" value="Ferritin-like_diiron"/>
</dbReference>
<dbReference type="GO" id="GO:0006879">
    <property type="term" value="P:intracellular iron ion homeostasis"/>
    <property type="evidence" value="ECO:0007669"/>
    <property type="project" value="UniProtKB-KW"/>
</dbReference>
<comment type="similarity">
    <text evidence="6">Belongs to the ferritin family. Prokaryotic subfamily.</text>
</comment>
<proteinExistence type="inferred from homology"/>
<keyword evidence="3" id="KW-0560">Oxidoreductase</keyword>
<feature type="binding site" evidence="5">
    <location>
        <position position="122"/>
    </location>
    <ligand>
        <name>Fe cation</name>
        <dbReference type="ChEBI" id="CHEBI:24875"/>
        <label>1</label>
    </ligand>
</feature>
<comment type="catalytic activity">
    <reaction evidence="6">
        <text>4 Fe(2+) + O2 + 6 H2O = 4 iron(III) oxide-hydroxide + 12 H(+)</text>
        <dbReference type="Rhea" id="RHEA:11972"/>
        <dbReference type="ChEBI" id="CHEBI:15377"/>
        <dbReference type="ChEBI" id="CHEBI:15378"/>
        <dbReference type="ChEBI" id="CHEBI:15379"/>
        <dbReference type="ChEBI" id="CHEBI:29033"/>
        <dbReference type="ChEBI" id="CHEBI:78619"/>
        <dbReference type="EC" id="1.16.3.2"/>
    </reaction>
</comment>
<keyword evidence="4 5" id="KW-0408">Iron</keyword>
<keyword evidence="2 5" id="KW-0479">Metal-binding</keyword>
<feature type="binding site" evidence="5">
    <location>
        <position position="78"/>
    </location>
    <ligand>
        <name>Fe cation</name>
        <dbReference type="ChEBI" id="CHEBI:24875"/>
        <label>1</label>
    </ligand>
</feature>
<dbReference type="Gene3D" id="1.20.1260.10">
    <property type="match status" value="1"/>
</dbReference>
<organism evidence="8 9">
    <name type="scientific">Aphanocapsa feldmannii 277cV</name>
    <dbReference type="NCBI Taxonomy" id="2507553"/>
    <lineage>
        <taxon>Bacteria</taxon>
        <taxon>Bacillati</taxon>
        <taxon>Cyanobacteriota</taxon>
        <taxon>Cyanophyceae</taxon>
        <taxon>Oscillatoriophycideae</taxon>
        <taxon>Chroococcales</taxon>
        <taxon>Microcystaceae</taxon>
        <taxon>Aphanocapsa</taxon>
    </lineage>
</organism>
<sequence>MPLSDAAAQDTASQADLLTGPAGRAMAQAMDPALLEGLKQHLTMERQASVTYFAMALWFGERELRGFSHFLKEESSDEQEHAARFADYLIARGQTVVLEDLPAPRQNWSSAEQIFGAIFQMEADVTASLQQLYGMAERSDDVRTNVFLDPVVEGQIASENQAAHLLGRVRYAQNNPAAMLLIDGELSAGQHDPASMA</sequence>
<dbReference type="CDD" id="cd01055">
    <property type="entry name" value="Nonheme_Ferritin"/>
    <property type="match status" value="1"/>
</dbReference>
<feature type="binding site" evidence="5">
    <location>
        <position position="81"/>
    </location>
    <ligand>
        <name>Fe cation</name>
        <dbReference type="ChEBI" id="CHEBI:24875"/>
        <label>1</label>
    </ligand>
</feature>
<dbReference type="PANTHER" id="PTHR11431">
    <property type="entry name" value="FERRITIN"/>
    <property type="match status" value="1"/>
</dbReference>
<feature type="binding site" evidence="5">
    <location>
        <position position="155"/>
    </location>
    <ligand>
        <name>Fe cation</name>
        <dbReference type="ChEBI" id="CHEBI:24875"/>
        <label>1</label>
    </ligand>
</feature>
<keyword evidence="1 6" id="KW-0409">Iron storage</keyword>
<keyword evidence="6" id="KW-0963">Cytoplasm</keyword>
<gene>
    <name evidence="8" type="ORF">ERJ67_11540</name>
</gene>
<dbReference type="InterPro" id="IPR001519">
    <property type="entry name" value="Ferritin"/>
</dbReference>
<evidence type="ECO:0000256" key="4">
    <source>
        <dbReference type="ARBA" id="ARBA00023004"/>
    </source>
</evidence>
<dbReference type="AlphaFoldDB" id="A0A524RKJ6"/>
<evidence type="ECO:0000256" key="5">
    <source>
        <dbReference type="PIRSR" id="PIRSR601519-1"/>
    </source>
</evidence>
<dbReference type="PANTHER" id="PTHR11431:SF75">
    <property type="entry name" value="FERRITIN"/>
    <property type="match status" value="1"/>
</dbReference>
<comment type="caution">
    <text evidence="8">The sequence shown here is derived from an EMBL/GenBank/DDBJ whole genome shotgun (WGS) entry which is preliminary data.</text>
</comment>
<feature type="domain" description="Ferritin-like diiron" evidence="7">
    <location>
        <begin position="28"/>
        <end position="173"/>
    </location>
</feature>
<comment type="subcellular location">
    <subcellularLocation>
        <location evidence="6">Cytoplasm</location>
    </subcellularLocation>
</comment>
<dbReference type="PROSITE" id="PS50905">
    <property type="entry name" value="FERRITIN_LIKE"/>
    <property type="match status" value="1"/>
</dbReference>
<dbReference type="EMBL" id="SRMO01000096">
    <property type="protein sequence ID" value="TGG90145.1"/>
    <property type="molecule type" value="Genomic_DNA"/>
</dbReference>
<evidence type="ECO:0000256" key="6">
    <source>
        <dbReference type="RuleBase" id="RU361145"/>
    </source>
</evidence>
<dbReference type="EC" id="1.16.3.2" evidence="6"/>
<evidence type="ECO:0000313" key="8">
    <source>
        <dbReference type="EMBL" id="TGG90145.1"/>
    </source>
</evidence>
<dbReference type="InterPro" id="IPR008331">
    <property type="entry name" value="Ferritin_DPS_dom"/>
</dbReference>
<protein>
    <recommendedName>
        <fullName evidence="6">Ferritin</fullName>
        <ecNumber evidence="6">1.16.3.2</ecNumber>
    </recommendedName>
</protein>
<evidence type="ECO:0000259" key="7">
    <source>
        <dbReference type="PROSITE" id="PS50905"/>
    </source>
</evidence>
<name>A0A524RKJ6_9CHRO</name>
<evidence type="ECO:0000256" key="1">
    <source>
        <dbReference type="ARBA" id="ARBA00022434"/>
    </source>
</evidence>
<dbReference type="GO" id="GO:0008198">
    <property type="term" value="F:ferrous iron binding"/>
    <property type="evidence" value="ECO:0007669"/>
    <property type="project" value="TreeGrafter"/>
</dbReference>
<comment type="function">
    <text evidence="6">Iron-storage protein.</text>
</comment>
<dbReference type="SUPFAM" id="SSF47240">
    <property type="entry name" value="Ferritin-like"/>
    <property type="match status" value="1"/>
</dbReference>
<dbReference type="GO" id="GO:0006826">
    <property type="term" value="P:iron ion transport"/>
    <property type="evidence" value="ECO:0007669"/>
    <property type="project" value="InterPro"/>
</dbReference>
<evidence type="ECO:0000256" key="2">
    <source>
        <dbReference type="ARBA" id="ARBA00022723"/>
    </source>
</evidence>
<evidence type="ECO:0000256" key="3">
    <source>
        <dbReference type="ARBA" id="ARBA00023002"/>
    </source>
</evidence>
<dbReference type="GO" id="GO:0016491">
    <property type="term" value="F:oxidoreductase activity"/>
    <property type="evidence" value="ECO:0007669"/>
    <property type="project" value="UniProtKB-KW"/>
</dbReference>
<dbReference type="InterPro" id="IPR041719">
    <property type="entry name" value="Ferritin_prok"/>
</dbReference>
<accession>A0A524RKJ6</accession>
<dbReference type="GO" id="GO:0005737">
    <property type="term" value="C:cytoplasm"/>
    <property type="evidence" value="ECO:0007669"/>
    <property type="project" value="UniProtKB-SubCell"/>
</dbReference>
<feature type="binding site" evidence="5">
    <location>
        <position position="45"/>
    </location>
    <ligand>
        <name>Fe cation</name>
        <dbReference type="ChEBI" id="CHEBI:24875"/>
        <label>1</label>
    </ligand>
</feature>